<dbReference type="InterPro" id="IPR001342">
    <property type="entry name" value="HDH_cat"/>
</dbReference>
<dbReference type="GO" id="GO:0050661">
    <property type="term" value="F:NADP binding"/>
    <property type="evidence" value="ECO:0007669"/>
    <property type="project" value="InterPro"/>
</dbReference>
<keyword evidence="11" id="KW-0521">NADP</keyword>
<dbReference type="PANTHER" id="PTHR43331:SF1">
    <property type="entry name" value="HOMOSERINE DEHYDROGENASE"/>
    <property type="match status" value="1"/>
</dbReference>
<keyword evidence="9" id="KW-0486">Methionine biosynthesis</keyword>
<dbReference type="InterPro" id="IPR002912">
    <property type="entry name" value="ACT_dom"/>
</dbReference>
<feature type="domain" description="ACT" evidence="12">
    <location>
        <begin position="354"/>
        <end position="438"/>
    </location>
</feature>
<comment type="caution">
    <text evidence="13">The sequence shown here is derived from an EMBL/GenBank/DDBJ whole genome shotgun (WGS) entry which is preliminary data.</text>
</comment>
<feature type="active site" description="Proton donor" evidence="10">
    <location>
        <position position="208"/>
    </location>
</feature>
<dbReference type="Gene3D" id="3.30.70.260">
    <property type="match status" value="1"/>
</dbReference>
<dbReference type="Gene3D" id="3.30.360.10">
    <property type="entry name" value="Dihydrodipicolinate Reductase, domain 2"/>
    <property type="match status" value="1"/>
</dbReference>
<dbReference type="PIRSF" id="PIRSF000098">
    <property type="entry name" value="Homoser_dehydrog"/>
    <property type="match status" value="1"/>
</dbReference>
<dbReference type="UniPathway" id="UPA00050">
    <property type="reaction ID" value="UER00063"/>
</dbReference>
<organism evidence="13 14">
    <name type="scientific">Oceanipulchritudo coccoides</name>
    <dbReference type="NCBI Taxonomy" id="2706888"/>
    <lineage>
        <taxon>Bacteria</taxon>
        <taxon>Pseudomonadati</taxon>
        <taxon>Verrucomicrobiota</taxon>
        <taxon>Opitutia</taxon>
        <taxon>Puniceicoccales</taxon>
        <taxon>Oceanipulchritudinaceae</taxon>
        <taxon>Oceanipulchritudo</taxon>
    </lineage>
</organism>
<evidence type="ECO:0000256" key="7">
    <source>
        <dbReference type="ARBA" id="ARBA00022697"/>
    </source>
</evidence>
<evidence type="ECO:0000256" key="3">
    <source>
        <dbReference type="ARBA" id="ARBA00006753"/>
    </source>
</evidence>
<evidence type="ECO:0000256" key="11">
    <source>
        <dbReference type="PIRSR" id="PIRSR000098-2"/>
    </source>
</evidence>
<evidence type="ECO:0000256" key="10">
    <source>
        <dbReference type="PIRSR" id="PIRSR000098-1"/>
    </source>
</evidence>
<comment type="similarity">
    <text evidence="3">Belongs to the homoserine dehydrogenase family.</text>
</comment>
<comment type="pathway">
    <text evidence="1">Amino-acid biosynthesis; L-threonine biosynthesis; L-threonine from L-aspartate: step 3/5.</text>
</comment>
<evidence type="ECO:0000256" key="9">
    <source>
        <dbReference type="ARBA" id="ARBA00023167"/>
    </source>
</evidence>
<gene>
    <name evidence="13" type="ORF">G0Q06_05105</name>
</gene>
<dbReference type="InterPro" id="IPR045865">
    <property type="entry name" value="ACT-like_dom_sf"/>
</dbReference>
<dbReference type="EC" id="1.1.1.3" evidence="4"/>
<dbReference type="Gene3D" id="3.40.50.720">
    <property type="entry name" value="NAD(P)-binding Rossmann-like Domain"/>
    <property type="match status" value="1"/>
</dbReference>
<dbReference type="SUPFAM" id="SSF55347">
    <property type="entry name" value="Glyceraldehyde-3-phosphate dehydrogenase-like, C-terminal domain"/>
    <property type="match status" value="1"/>
</dbReference>
<evidence type="ECO:0000256" key="5">
    <source>
        <dbReference type="ARBA" id="ARBA00013376"/>
    </source>
</evidence>
<dbReference type="UniPathway" id="UPA00051">
    <property type="reaction ID" value="UER00465"/>
</dbReference>
<evidence type="ECO:0000256" key="6">
    <source>
        <dbReference type="ARBA" id="ARBA00022605"/>
    </source>
</evidence>
<proteinExistence type="inferred from homology"/>
<dbReference type="PANTHER" id="PTHR43331">
    <property type="entry name" value="HOMOSERINE DEHYDROGENASE"/>
    <property type="match status" value="1"/>
</dbReference>
<comment type="pathway">
    <text evidence="2">Amino-acid biosynthesis; L-methionine biosynthesis via de novo pathway; L-homoserine from L-aspartate: step 3/3.</text>
</comment>
<dbReference type="Proteomes" id="UP000478417">
    <property type="component" value="Unassembled WGS sequence"/>
</dbReference>
<dbReference type="SUPFAM" id="SSF51735">
    <property type="entry name" value="NAD(P)-binding Rossmann-fold domains"/>
    <property type="match status" value="1"/>
</dbReference>
<dbReference type="InterPro" id="IPR016204">
    <property type="entry name" value="HDH"/>
</dbReference>
<dbReference type="RefSeq" id="WP_163963089.1">
    <property type="nucleotide sequence ID" value="NZ_JAAGNX010000001.1"/>
</dbReference>
<dbReference type="PROSITE" id="PS51671">
    <property type="entry name" value="ACT"/>
    <property type="match status" value="1"/>
</dbReference>
<evidence type="ECO:0000256" key="4">
    <source>
        <dbReference type="ARBA" id="ARBA00013213"/>
    </source>
</evidence>
<dbReference type="GO" id="GO:0004412">
    <property type="term" value="F:homoserine dehydrogenase activity"/>
    <property type="evidence" value="ECO:0007669"/>
    <property type="project" value="UniProtKB-EC"/>
</dbReference>
<dbReference type="GO" id="GO:0009088">
    <property type="term" value="P:threonine biosynthetic process"/>
    <property type="evidence" value="ECO:0007669"/>
    <property type="project" value="UniProtKB-UniPathway"/>
</dbReference>
<dbReference type="Pfam" id="PF00742">
    <property type="entry name" value="Homoserine_dh"/>
    <property type="match status" value="1"/>
</dbReference>
<dbReference type="InterPro" id="IPR005106">
    <property type="entry name" value="Asp/hSer_DH_NAD-bd"/>
</dbReference>
<evidence type="ECO:0000256" key="8">
    <source>
        <dbReference type="ARBA" id="ARBA00023002"/>
    </source>
</evidence>
<dbReference type="Pfam" id="PF03447">
    <property type="entry name" value="NAD_binding_3"/>
    <property type="match status" value="1"/>
</dbReference>
<accession>A0A6B2M097</accession>
<dbReference type="NCBIfam" id="NF004976">
    <property type="entry name" value="PRK06349.1"/>
    <property type="match status" value="1"/>
</dbReference>
<keyword evidence="7" id="KW-0791">Threonine biosynthesis</keyword>
<keyword evidence="8" id="KW-0560">Oxidoreductase</keyword>
<feature type="binding site" evidence="11">
    <location>
        <position position="108"/>
    </location>
    <ligand>
        <name>NADPH</name>
        <dbReference type="ChEBI" id="CHEBI:57783"/>
    </ligand>
</feature>
<evidence type="ECO:0000256" key="2">
    <source>
        <dbReference type="ARBA" id="ARBA00005062"/>
    </source>
</evidence>
<feature type="binding site" evidence="11">
    <location>
        <position position="193"/>
    </location>
    <ligand>
        <name>L-homoserine</name>
        <dbReference type="ChEBI" id="CHEBI:57476"/>
    </ligand>
</feature>
<dbReference type="CDD" id="cd04881">
    <property type="entry name" value="ACT_HSDH-Hom"/>
    <property type="match status" value="1"/>
</dbReference>
<keyword evidence="14" id="KW-1185">Reference proteome</keyword>
<evidence type="ECO:0000313" key="13">
    <source>
        <dbReference type="EMBL" id="NDV61822.1"/>
    </source>
</evidence>
<dbReference type="GO" id="GO:0009086">
    <property type="term" value="P:methionine biosynthetic process"/>
    <property type="evidence" value="ECO:0007669"/>
    <property type="project" value="UniProtKB-KW"/>
</dbReference>
<evidence type="ECO:0000256" key="1">
    <source>
        <dbReference type="ARBA" id="ARBA00005056"/>
    </source>
</evidence>
<dbReference type="FunFam" id="3.30.360.10:FF:000005">
    <property type="entry name" value="Homoserine dehydrogenase"/>
    <property type="match status" value="1"/>
</dbReference>
<dbReference type="AlphaFoldDB" id="A0A6B2M097"/>
<protein>
    <recommendedName>
        <fullName evidence="5">Homoserine dehydrogenase</fullName>
        <ecNumber evidence="4">1.1.1.3</ecNumber>
    </recommendedName>
</protein>
<dbReference type="Pfam" id="PF01842">
    <property type="entry name" value="ACT"/>
    <property type="match status" value="1"/>
</dbReference>
<evidence type="ECO:0000313" key="14">
    <source>
        <dbReference type="Proteomes" id="UP000478417"/>
    </source>
</evidence>
<reference evidence="13 14" key="1">
    <citation type="submission" date="2020-02" db="EMBL/GenBank/DDBJ databases">
        <title>Albibacoteraceae fam. nov., the first described family within the subdivision 4 Verrucomicrobia.</title>
        <authorList>
            <person name="Xi F."/>
        </authorList>
    </citation>
    <scope>NUCLEOTIDE SEQUENCE [LARGE SCALE GENOMIC DNA]</scope>
    <source>
        <strain evidence="13 14">CK1056</strain>
    </source>
</reference>
<evidence type="ECO:0000259" key="12">
    <source>
        <dbReference type="PROSITE" id="PS51671"/>
    </source>
</evidence>
<dbReference type="EMBL" id="JAAGNX010000001">
    <property type="protein sequence ID" value="NDV61822.1"/>
    <property type="molecule type" value="Genomic_DNA"/>
</dbReference>
<dbReference type="InterPro" id="IPR036291">
    <property type="entry name" value="NAD(P)-bd_dom_sf"/>
</dbReference>
<sequence>MTNSRKIKVAIAGLGTVGQGVWKHLRARRKELESSMRCQYSLERAAVRDLSKKRAIRISQKVLTDDAMSLANDPEIDVLCELMGGTDEALKVTKAALKNGKTVVSANKALLCDHGDALFRLAKENGAHIYFEASVAGGIPIIKALREGLVVNQFPQIYGILNGTCNYILTRMEREMQSFETILQDARRLGYVEADESLDLDGWDAAHKAVIIAYLAHGKWIPLKKMPVEGIREITLEDIQWAQRLGYKIKLLALILRDFKNDHLFASVQPALVPSDMILANVDGVFNAISVTGDIVGESVYIGRGAGQDATASAVISDVVDAVTAISHGIQPEEPVNRQDLKLARLEDVYRSFYIRLSVKDQPGVLAEVANILSKQDISIESVMQQPNGTSGSANLVLTTHVCSEAAMASAVAVLKRHRSLLKKPFLLRIADFAQRLG</sequence>
<keyword evidence="6" id="KW-0028">Amino-acid biosynthesis</keyword>
<dbReference type="SUPFAM" id="SSF55021">
    <property type="entry name" value="ACT-like"/>
    <property type="match status" value="1"/>
</dbReference>
<name>A0A6B2M097_9BACT</name>